<sequence>MQNDPLGLDGGISTYAYLGGQPAELR</sequence>
<evidence type="ECO:0000313" key="1">
    <source>
        <dbReference type="EMBL" id="MFK2931899.1"/>
    </source>
</evidence>
<keyword evidence="2" id="KW-1185">Reference proteome</keyword>
<gene>
    <name evidence="1" type="ORF">ISP14_13965</name>
</gene>
<organism evidence="1 2">
    <name type="scientific">Dyella agri</name>
    <dbReference type="NCBI Taxonomy" id="1926869"/>
    <lineage>
        <taxon>Bacteria</taxon>
        <taxon>Pseudomonadati</taxon>
        <taxon>Pseudomonadota</taxon>
        <taxon>Gammaproteobacteria</taxon>
        <taxon>Lysobacterales</taxon>
        <taxon>Rhodanobacteraceae</taxon>
        <taxon>Dyella</taxon>
    </lineage>
</organism>
<name>A0ABW8KID3_9GAMM</name>
<proteinExistence type="predicted"/>
<evidence type="ECO:0000313" key="2">
    <source>
        <dbReference type="Proteomes" id="UP001620397"/>
    </source>
</evidence>
<dbReference type="Proteomes" id="UP001620397">
    <property type="component" value="Unassembled WGS sequence"/>
</dbReference>
<reference evidence="1 2" key="1">
    <citation type="submission" date="2020-10" db="EMBL/GenBank/DDBJ databases">
        <title>Phylogeny of dyella-like bacteria.</title>
        <authorList>
            <person name="Fu J."/>
        </authorList>
    </citation>
    <scope>NUCLEOTIDE SEQUENCE [LARGE SCALE GENOMIC DNA]</scope>
    <source>
        <strain evidence="1 2">DKC-1</strain>
    </source>
</reference>
<accession>A0ABW8KID3</accession>
<dbReference type="EMBL" id="JADIKL010000008">
    <property type="protein sequence ID" value="MFK2931899.1"/>
    <property type="molecule type" value="Genomic_DNA"/>
</dbReference>
<comment type="caution">
    <text evidence="1">The sequence shown here is derived from an EMBL/GenBank/DDBJ whole genome shotgun (WGS) entry which is preliminary data.</text>
</comment>
<protein>
    <submittedName>
        <fullName evidence="1">Uncharacterized protein</fullName>
    </submittedName>
</protein>